<feature type="transmembrane region" description="Helical" evidence="6">
    <location>
        <begin position="270"/>
        <end position="294"/>
    </location>
</feature>
<dbReference type="PIRSF" id="PIRSF035875">
    <property type="entry name" value="RNase_BN"/>
    <property type="match status" value="1"/>
</dbReference>
<keyword evidence="8" id="KW-1185">Reference proteome</keyword>
<dbReference type="EMBL" id="CP029463">
    <property type="protein sequence ID" value="AWM14518.1"/>
    <property type="molecule type" value="Genomic_DNA"/>
</dbReference>
<evidence type="ECO:0000256" key="3">
    <source>
        <dbReference type="ARBA" id="ARBA00022692"/>
    </source>
</evidence>
<evidence type="ECO:0000256" key="6">
    <source>
        <dbReference type="SAM" id="Phobius"/>
    </source>
</evidence>
<evidence type="ECO:0000256" key="4">
    <source>
        <dbReference type="ARBA" id="ARBA00022989"/>
    </source>
</evidence>
<dbReference type="PANTHER" id="PTHR30213">
    <property type="entry name" value="INNER MEMBRANE PROTEIN YHJD"/>
    <property type="match status" value="1"/>
</dbReference>
<evidence type="ECO:0000256" key="1">
    <source>
        <dbReference type="ARBA" id="ARBA00004651"/>
    </source>
</evidence>
<dbReference type="InterPro" id="IPR017039">
    <property type="entry name" value="Virul_fac_BrkB"/>
</dbReference>
<proteinExistence type="predicted"/>
<evidence type="ECO:0000256" key="5">
    <source>
        <dbReference type="ARBA" id="ARBA00023136"/>
    </source>
</evidence>
<feature type="transmembrane region" description="Helical" evidence="6">
    <location>
        <begin position="120"/>
        <end position="140"/>
    </location>
</feature>
<dbReference type="AlphaFoldDB" id="A0A2U8QWH8"/>
<dbReference type="RefSeq" id="WP_109569877.1">
    <property type="nucleotide sequence ID" value="NZ_CP029463.1"/>
</dbReference>
<dbReference type="NCBIfam" id="TIGR00765">
    <property type="entry name" value="yihY_not_rbn"/>
    <property type="match status" value="1"/>
</dbReference>
<name>A0A2U8QWH8_9FLAO</name>
<organism evidence="7 8">
    <name type="scientific">Flavobacterium sediminis</name>
    <dbReference type="NCBI Taxonomy" id="2201181"/>
    <lineage>
        <taxon>Bacteria</taxon>
        <taxon>Pseudomonadati</taxon>
        <taxon>Bacteroidota</taxon>
        <taxon>Flavobacteriia</taxon>
        <taxon>Flavobacteriales</taxon>
        <taxon>Flavobacteriaceae</taxon>
        <taxon>Flavobacterium</taxon>
    </lineage>
</organism>
<keyword evidence="4 6" id="KW-1133">Transmembrane helix</keyword>
<feature type="transmembrane region" description="Helical" evidence="6">
    <location>
        <begin position="203"/>
        <end position="223"/>
    </location>
</feature>
<dbReference type="Pfam" id="PF03631">
    <property type="entry name" value="Virul_fac_BrkB"/>
    <property type="match status" value="1"/>
</dbReference>
<dbReference type="GO" id="GO:0005886">
    <property type="term" value="C:plasma membrane"/>
    <property type="evidence" value="ECO:0007669"/>
    <property type="project" value="UniProtKB-SubCell"/>
</dbReference>
<dbReference type="PANTHER" id="PTHR30213:SF0">
    <property type="entry name" value="UPF0761 MEMBRANE PROTEIN YIHY"/>
    <property type="match status" value="1"/>
</dbReference>
<feature type="transmembrane region" description="Helical" evidence="6">
    <location>
        <begin position="57"/>
        <end position="80"/>
    </location>
</feature>
<keyword evidence="3 6" id="KW-0812">Transmembrane</keyword>
<evidence type="ECO:0000313" key="7">
    <source>
        <dbReference type="EMBL" id="AWM14518.1"/>
    </source>
</evidence>
<dbReference type="Proteomes" id="UP000245429">
    <property type="component" value="Chromosome"/>
</dbReference>
<feature type="transmembrane region" description="Helical" evidence="6">
    <location>
        <begin position="160"/>
        <end position="183"/>
    </location>
</feature>
<accession>A0A2U8QWH8</accession>
<evidence type="ECO:0000256" key="2">
    <source>
        <dbReference type="ARBA" id="ARBA00022475"/>
    </source>
</evidence>
<dbReference type="OrthoDB" id="977385at2"/>
<gene>
    <name evidence="7" type="ORF">DI487_12060</name>
</gene>
<sequence>MSEAIENKLNKIPVVKQLVAIAKKITLKSLEGLSLYDIVELYVMGILKGAFSYRASAIAFSFFMALFPFALFILNLIPYIPIDNFQDDFLEFVSQNVPPNTFDAIKNTIYDILNNSYNGLLSSGFILSIFLMTNGINAILGGFEMSTHITITRGFFRQYFIALAISLSLSFILLFTVAAIVTFEVVIQKIKLQGLINDDVELIVWGRYLFVLLMVLITTSILYKFGTKETYSISFISYGAVFTTILIVISSYIFGIYVEKFARYNELYGSIGTLLVLMFYIWINCMVLLLGFELNATISKLKRKNLYI</sequence>
<evidence type="ECO:0000313" key="8">
    <source>
        <dbReference type="Proteomes" id="UP000245429"/>
    </source>
</evidence>
<dbReference type="KEGG" id="fse:DI487_12060"/>
<comment type="subcellular location">
    <subcellularLocation>
        <location evidence="1">Cell membrane</location>
        <topology evidence="1">Multi-pass membrane protein</topology>
    </subcellularLocation>
</comment>
<feature type="transmembrane region" description="Helical" evidence="6">
    <location>
        <begin position="235"/>
        <end position="258"/>
    </location>
</feature>
<reference evidence="7 8" key="1">
    <citation type="submission" date="2018-05" db="EMBL/GenBank/DDBJ databases">
        <title>Flavobacterium sp. MEBiC07310.</title>
        <authorList>
            <person name="Baek K."/>
        </authorList>
    </citation>
    <scope>NUCLEOTIDE SEQUENCE [LARGE SCALE GENOMIC DNA]</scope>
    <source>
        <strain evidence="7 8">MEBiC07310</strain>
    </source>
</reference>
<keyword evidence="2" id="KW-1003">Cell membrane</keyword>
<keyword evidence="5 6" id="KW-0472">Membrane</keyword>
<protein>
    <submittedName>
        <fullName evidence="7">Ribonuclease BN</fullName>
    </submittedName>
</protein>